<feature type="signal peptide" evidence="1">
    <location>
        <begin position="1"/>
        <end position="22"/>
    </location>
</feature>
<sequence length="346" mass="39148">MKTIKALGCCVLFFGTMNFAVADSDDRFEHGRKPHADKFSIALIGDLPYSPAQEPEFVNLMADLDQAKIAFTVHDGDFKGGSVPCKDELYQLRFRQFNDSKHPFFYVFGDNEWTDCHRAAAGGYNPFERLSYLRGLFSPNDHRSMGKKQLPLDRQSPEFPENIRWNYGGVLFVGLHVPGSNNGLTTRADFKVEAEQEYAQRNAANLQWLQDSFALAAEQHAAGVMLFVQANMWDFIPAANLTGYEDFIVALAAETKAFGKPVVLVNGDSHYFRIDKPLPSKLPSEVKDSEFPFIMPWESSAPRLQNFTRVETFGNPNSHWVKANIDRHDPNVFSFEEHIVEKNIAP</sequence>
<comment type="caution">
    <text evidence="2">The sequence shown here is derived from an EMBL/GenBank/DDBJ whole genome shotgun (WGS) entry which is preliminary data.</text>
</comment>
<evidence type="ECO:0000256" key="1">
    <source>
        <dbReference type="SAM" id="SignalP"/>
    </source>
</evidence>
<dbReference type="RefSeq" id="WP_064036393.1">
    <property type="nucleotide sequence ID" value="NZ_LUUH01000042.1"/>
</dbReference>
<accession>A0A177MIW7</accession>
<protein>
    <recommendedName>
        <fullName evidence="4">Calcineurin-like phosphoesterase domain-containing protein</fullName>
    </recommendedName>
</protein>
<proteinExistence type="predicted"/>
<keyword evidence="1" id="KW-0732">Signal</keyword>
<organism evidence="2 3">
    <name type="scientific">Methylomonas methanica</name>
    <dbReference type="NCBI Taxonomy" id="421"/>
    <lineage>
        <taxon>Bacteria</taxon>
        <taxon>Pseudomonadati</taxon>
        <taxon>Pseudomonadota</taxon>
        <taxon>Gammaproteobacteria</taxon>
        <taxon>Methylococcales</taxon>
        <taxon>Methylococcaceae</taxon>
        <taxon>Methylomonas</taxon>
    </lineage>
</organism>
<dbReference type="AlphaFoldDB" id="A0A177MIW7"/>
<dbReference type="SUPFAM" id="SSF56300">
    <property type="entry name" value="Metallo-dependent phosphatases"/>
    <property type="match status" value="1"/>
</dbReference>
<reference evidence="3" key="1">
    <citation type="submission" date="2016-03" db="EMBL/GenBank/DDBJ databases">
        <authorList>
            <person name="Heylen K."/>
            <person name="De Vos P."/>
            <person name="Vekeman B."/>
        </authorList>
    </citation>
    <scope>NUCLEOTIDE SEQUENCE [LARGE SCALE GENOMIC DNA]</scope>
    <source>
        <strain evidence="3">R-45371</strain>
    </source>
</reference>
<feature type="chain" id="PRO_5008068076" description="Calcineurin-like phosphoesterase domain-containing protein" evidence="1">
    <location>
        <begin position="23"/>
        <end position="346"/>
    </location>
</feature>
<gene>
    <name evidence="2" type="ORF">A1353_11395</name>
</gene>
<evidence type="ECO:0000313" key="3">
    <source>
        <dbReference type="Proteomes" id="UP000077763"/>
    </source>
</evidence>
<dbReference type="Proteomes" id="UP000077763">
    <property type="component" value="Unassembled WGS sequence"/>
</dbReference>
<name>A0A177MIW7_METMH</name>
<evidence type="ECO:0008006" key="4">
    <source>
        <dbReference type="Google" id="ProtNLM"/>
    </source>
</evidence>
<dbReference type="EMBL" id="LUUH01000042">
    <property type="protein sequence ID" value="OAI05384.1"/>
    <property type="molecule type" value="Genomic_DNA"/>
</dbReference>
<evidence type="ECO:0000313" key="2">
    <source>
        <dbReference type="EMBL" id="OAI05384.1"/>
    </source>
</evidence>
<dbReference type="InterPro" id="IPR029052">
    <property type="entry name" value="Metallo-depent_PP-like"/>
</dbReference>